<dbReference type="PANTHER" id="PTHR11040:SF211">
    <property type="entry name" value="ZINC TRANSPORTER ZIP11"/>
    <property type="match status" value="1"/>
</dbReference>
<dbReference type="InterPro" id="IPR003689">
    <property type="entry name" value="ZIP"/>
</dbReference>
<evidence type="ECO:0000256" key="1">
    <source>
        <dbReference type="ARBA" id="ARBA00004651"/>
    </source>
</evidence>
<dbReference type="GO" id="GO:0005886">
    <property type="term" value="C:plasma membrane"/>
    <property type="evidence" value="ECO:0007669"/>
    <property type="project" value="UniProtKB-SubCell"/>
</dbReference>
<feature type="transmembrane region" description="Helical" evidence="11">
    <location>
        <begin position="323"/>
        <end position="343"/>
    </location>
</feature>
<dbReference type="AlphaFoldDB" id="A0A482WMX5"/>
<gene>
    <name evidence="12" type="ORF">LSTR_LSTR011205</name>
</gene>
<dbReference type="SMR" id="A0A482WMX5"/>
<dbReference type="Pfam" id="PF02535">
    <property type="entry name" value="Zip"/>
    <property type="match status" value="1"/>
</dbReference>
<keyword evidence="3" id="KW-1003">Cell membrane</keyword>
<keyword evidence="13" id="KW-1185">Reference proteome</keyword>
<accession>A0A482WMX5</accession>
<keyword evidence="5" id="KW-0862">Zinc</keyword>
<dbReference type="EMBL" id="QKKF02030297">
    <property type="protein sequence ID" value="RZF34818.1"/>
    <property type="molecule type" value="Genomic_DNA"/>
</dbReference>
<organism evidence="12 13">
    <name type="scientific">Laodelphax striatellus</name>
    <name type="common">Small brown planthopper</name>
    <name type="synonym">Delphax striatella</name>
    <dbReference type="NCBI Taxonomy" id="195883"/>
    <lineage>
        <taxon>Eukaryota</taxon>
        <taxon>Metazoa</taxon>
        <taxon>Ecdysozoa</taxon>
        <taxon>Arthropoda</taxon>
        <taxon>Hexapoda</taxon>
        <taxon>Insecta</taxon>
        <taxon>Pterygota</taxon>
        <taxon>Neoptera</taxon>
        <taxon>Paraneoptera</taxon>
        <taxon>Hemiptera</taxon>
        <taxon>Auchenorrhyncha</taxon>
        <taxon>Fulgoroidea</taxon>
        <taxon>Delphacidae</taxon>
        <taxon>Criomorphinae</taxon>
        <taxon>Laodelphax</taxon>
    </lineage>
</organism>
<name>A0A482WMX5_LAOST</name>
<reference evidence="12 13" key="1">
    <citation type="journal article" date="2017" name="Gigascience">
        <title>Genome sequence of the small brown planthopper, Laodelphax striatellus.</title>
        <authorList>
            <person name="Zhu J."/>
            <person name="Jiang F."/>
            <person name="Wang X."/>
            <person name="Yang P."/>
            <person name="Bao Y."/>
            <person name="Zhao W."/>
            <person name="Wang W."/>
            <person name="Lu H."/>
            <person name="Wang Q."/>
            <person name="Cui N."/>
            <person name="Li J."/>
            <person name="Chen X."/>
            <person name="Luo L."/>
            <person name="Yu J."/>
            <person name="Kang L."/>
            <person name="Cui F."/>
        </authorList>
    </citation>
    <scope>NUCLEOTIDE SEQUENCE [LARGE SCALE GENOMIC DNA]</scope>
    <source>
        <strain evidence="12">Lst14</strain>
    </source>
</reference>
<dbReference type="InParanoid" id="A0A482WMX5"/>
<evidence type="ECO:0000256" key="7">
    <source>
        <dbReference type="ARBA" id="ARBA00023136"/>
    </source>
</evidence>
<dbReference type="STRING" id="195883.A0A482WMX5"/>
<keyword evidence="6 11" id="KW-1133">Transmembrane helix</keyword>
<feature type="transmembrane region" description="Helical" evidence="11">
    <location>
        <begin position="12"/>
        <end position="32"/>
    </location>
</feature>
<feature type="transmembrane region" description="Helical" evidence="11">
    <location>
        <begin position="350"/>
        <end position="367"/>
    </location>
</feature>
<comment type="similarity">
    <text evidence="2">Belongs to the ZIP transporter (TC 2.A.5) family.</text>
</comment>
<proteinExistence type="inferred from homology"/>
<evidence type="ECO:0000256" key="4">
    <source>
        <dbReference type="ARBA" id="ARBA00022692"/>
    </source>
</evidence>
<keyword evidence="7 11" id="KW-0472">Membrane</keyword>
<feature type="transmembrane region" description="Helical" evidence="11">
    <location>
        <begin position="254"/>
        <end position="278"/>
    </location>
</feature>
<evidence type="ECO:0000256" key="10">
    <source>
        <dbReference type="ARBA" id="ARBA00042973"/>
    </source>
</evidence>
<evidence type="ECO:0000256" key="9">
    <source>
        <dbReference type="ARBA" id="ARBA00042540"/>
    </source>
</evidence>
<dbReference type="PANTHER" id="PTHR11040">
    <property type="entry name" value="ZINC/IRON TRANSPORTER"/>
    <property type="match status" value="1"/>
</dbReference>
<evidence type="ECO:0000256" key="6">
    <source>
        <dbReference type="ARBA" id="ARBA00022989"/>
    </source>
</evidence>
<dbReference type="OrthoDB" id="262547at2759"/>
<evidence type="ECO:0000313" key="12">
    <source>
        <dbReference type="EMBL" id="RZF34818.1"/>
    </source>
</evidence>
<dbReference type="GO" id="GO:0005385">
    <property type="term" value="F:zinc ion transmembrane transporter activity"/>
    <property type="evidence" value="ECO:0007669"/>
    <property type="project" value="TreeGrafter"/>
</dbReference>
<evidence type="ECO:0000256" key="8">
    <source>
        <dbReference type="ARBA" id="ARBA00040593"/>
    </source>
</evidence>
<dbReference type="Proteomes" id="UP000291343">
    <property type="component" value="Unassembled WGS sequence"/>
</dbReference>
<evidence type="ECO:0000256" key="3">
    <source>
        <dbReference type="ARBA" id="ARBA00022475"/>
    </source>
</evidence>
<evidence type="ECO:0000256" key="2">
    <source>
        <dbReference type="ARBA" id="ARBA00006939"/>
    </source>
</evidence>
<comment type="caution">
    <text evidence="12">The sequence shown here is derived from an EMBL/GenBank/DDBJ whole genome shotgun (WGS) entry which is preliminary data.</text>
</comment>
<evidence type="ECO:0000256" key="5">
    <source>
        <dbReference type="ARBA" id="ARBA00022833"/>
    </source>
</evidence>
<evidence type="ECO:0000256" key="11">
    <source>
        <dbReference type="SAM" id="Phobius"/>
    </source>
</evidence>
<feature type="transmembrane region" description="Helical" evidence="11">
    <location>
        <begin position="382"/>
        <end position="401"/>
    </location>
</feature>
<sequence>MIQGYSPMVQTLLGTLFTWGLTAAGAALVVVIRGKQRKLLDTSLGFAGGVMIAASYWSLLAPAIEMAEESKNYGEDGEYAVVPIAIGFLLGCLFVFIADVVISQYGLHSPSFMLAAHPEYVLNISISEQSTITSEMQVFHSNKVIETSQLNAEFPLSLNNKDSVLALNDQITQEKKYELSSQSYFEDPNNLVSVHSTIEDMCGDNAFGVTKRRKLTADLPGCTLEGGAGAAGGGGVATEAAGAGAGVDTRWKRVLLLLIAITVHNIPEGMVVGVGFAATISSPSATFQNARNLAIGIGIQNFPEGLAVSLPLQAAGYSTWTSFWFGQLSGMVEPVFGILGALAVTMAKPLLPYALSFAAGAMVYVVFDDIVPEAHASGNGRLATWGAIVGFITMMSLDVGLG</sequence>
<evidence type="ECO:0000313" key="13">
    <source>
        <dbReference type="Proteomes" id="UP000291343"/>
    </source>
</evidence>
<feature type="transmembrane region" description="Helical" evidence="11">
    <location>
        <begin position="79"/>
        <end position="102"/>
    </location>
</feature>
<protein>
    <recommendedName>
        <fullName evidence="8">Zinc transporter ZIP11</fullName>
    </recommendedName>
    <alternativeName>
        <fullName evidence="9">Solute carrier family 39 member 11</fullName>
    </alternativeName>
    <alternativeName>
        <fullName evidence="10">Zrt- and Irt-like protein 11</fullName>
    </alternativeName>
</protein>
<feature type="transmembrane region" description="Helical" evidence="11">
    <location>
        <begin position="39"/>
        <end position="59"/>
    </location>
</feature>
<keyword evidence="4 11" id="KW-0812">Transmembrane</keyword>
<comment type="subcellular location">
    <subcellularLocation>
        <location evidence="1">Cell membrane</location>
        <topology evidence="1">Multi-pass membrane protein</topology>
    </subcellularLocation>
</comment>
<dbReference type="FunCoup" id="A0A482WMX5">
    <property type="interactions" value="154"/>
</dbReference>